<dbReference type="Proteomes" id="UP000256695">
    <property type="component" value="Unassembled WGS sequence"/>
</dbReference>
<evidence type="ECO:0000256" key="4">
    <source>
        <dbReference type="ARBA" id="ARBA00022692"/>
    </source>
</evidence>
<dbReference type="PANTHER" id="PTHR30489:SF0">
    <property type="entry name" value="LIPOPROTEIN-RELEASING SYSTEM TRANSMEMBRANE PROTEIN LOLE"/>
    <property type="match status" value="1"/>
</dbReference>
<evidence type="ECO:0000256" key="3">
    <source>
        <dbReference type="ARBA" id="ARBA00022475"/>
    </source>
</evidence>
<feature type="transmembrane region" description="Helical" evidence="7">
    <location>
        <begin position="321"/>
        <end position="348"/>
    </location>
</feature>
<dbReference type="OrthoDB" id="9808461at2"/>
<evidence type="ECO:0008006" key="12">
    <source>
        <dbReference type="Google" id="ProtNLM"/>
    </source>
</evidence>
<dbReference type="PANTHER" id="PTHR30489">
    <property type="entry name" value="LIPOPROTEIN-RELEASING SYSTEM TRANSMEMBRANE PROTEIN LOLE"/>
    <property type="match status" value="1"/>
</dbReference>
<comment type="caution">
    <text evidence="10">The sequence shown here is derived from an EMBL/GenBank/DDBJ whole genome shotgun (WGS) entry which is preliminary data.</text>
</comment>
<reference evidence="10 11" key="1">
    <citation type="submission" date="2018-04" db="EMBL/GenBank/DDBJ databases">
        <title>Novel Campyloabacter and Helicobacter Species and Strains.</title>
        <authorList>
            <person name="Mannion A.J."/>
            <person name="Shen Z."/>
            <person name="Fox J.G."/>
        </authorList>
    </citation>
    <scope>NUCLEOTIDE SEQUENCE [LARGE SCALE GENOMIC DNA]</scope>
    <source>
        <strain evidence="10 11">MIT 04-9362</strain>
    </source>
</reference>
<keyword evidence="6 7" id="KW-0472">Membrane</keyword>
<protein>
    <recommendedName>
        <fullName evidence="12">ABC3 transporter permease protein domain-containing protein</fullName>
    </recommendedName>
</protein>
<evidence type="ECO:0000259" key="9">
    <source>
        <dbReference type="Pfam" id="PF12704"/>
    </source>
</evidence>
<dbReference type="AlphaFoldDB" id="A0A3D8J399"/>
<evidence type="ECO:0000259" key="8">
    <source>
        <dbReference type="Pfam" id="PF02687"/>
    </source>
</evidence>
<proteinExistence type="inferred from homology"/>
<dbReference type="InterPro" id="IPR025857">
    <property type="entry name" value="MacB_PCD"/>
</dbReference>
<keyword evidence="11" id="KW-1185">Reference proteome</keyword>
<accession>A0A3D8J399</accession>
<name>A0A3D8J399_9HELI</name>
<feature type="domain" description="MacB-like periplasmic core" evidence="9">
    <location>
        <begin position="28"/>
        <end position="245"/>
    </location>
</feature>
<evidence type="ECO:0000256" key="1">
    <source>
        <dbReference type="ARBA" id="ARBA00004651"/>
    </source>
</evidence>
<feature type="transmembrane region" description="Helical" evidence="7">
    <location>
        <begin position="21"/>
        <end position="48"/>
    </location>
</feature>
<keyword evidence="5 7" id="KW-1133">Transmembrane helix</keyword>
<feature type="transmembrane region" description="Helical" evidence="7">
    <location>
        <begin position="375"/>
        <end position="394"/>
    </location>
</feature>
<evidence type="ECO:0000256" key="7">
    <source>
        <dbReference type="SAM" id="Phobius"/>
    </source>
</evidence>
<comment type="subcellular location">
    <subcellularLocation>
        <location evidence="1">Cell membrane</location>
        <topology evidence="1">Multi-pass membrane protein</topology>
    </subcellularLocation>
</comment>
<gene>
    <name evidence="10" type="ORF">CQA57_07510</name>
</gene>
<dbReference type="InterPro" id="IPR051447">
    <property type="entry name" value="Lipoprotein-release_system"/>
</dbReference>
<feature type="domain" description="ABC3 transporter permease C-terminal" evidence="8">
    <location>
        <begin position="277"/>
        <end position="401"/>
    </location>
</feature>
<evidence type="ECO:0000256" key="6">
    <source>
        <dbReference type="ARBA" id="ARBA00023136"/>
    </source>
</evidence>
<evidence type="ECO:0000256" key="2">
    <source>
        <dbReference type="ARBA" id="ARBA00005236"/>
    </source>
</evidence>
<dbReference type="GO" id="GO:0044874">
    <property type="term" value="P:lipoprotein localization to outer membrane"/>
    <property type="evidence" value="ECO:0007669"/>
    <property type="project" value="TreeGrafter"/>
</dbReference>
<feature type="transmembrane region" description="Helical" evidence="7">
    <location>
        <begin position="274"/>
        <end position="300"/>
    </location>
</feature>
<sequence length="409" mass="46108">MYKNLISFLVFKYLRYDKTQPFITVTALLAFFGVGIGVMVLIVAMAIMNGMSKEFEKKLFVMNYPLNLFATTSKGISDSLLHSLEQKFPDLLFSPYLQMQVVARSGNEMSAGMIFGVDMQREIKINEVLLEAFKKRDILNFKEQKFPVVVGSALYEKFLLQYGDKVTLFFTKLEPTGLVFSPVMKRFDVNAVFDSGLRAYDIGYLYTNLQSLSAIRNLPLGVFDGIHIYSTKPMEDINRIKEALRSMPHYGVAIEGWWQQNGNFFSAMALEKRALFIVLMLIILMASLNIISSLLMVIMNRRKEIALLLSMGASHKEIQKAFLFLGIFIGGCGVILGLCLAFLSMYILDNFPIISLPADVYGITKLPLDLAFSDLISTIIGALFVVIVASYYPAKRASKIDTLYVLRNE</sequence>
<evidence type="ECO:0000256" key="5">
    <source>
        <dbReference type="ARBA" id="ARBA00022989"/>
    </source>
</evidence>
<dbReference type="RefSeq" id="WP_115579622.1">
    <property type="nucleotide sequence ID" value="NZ_NXLX01000025.1"/>
</dbReference>
<dbReference type="Pfam" id="PF02687">
    <property type="entry name" value="FtsX"/>
    <property type="match status" value="1"/>
</dbReference>
<dbReference type="GO" id="GO:0098797">
    <property type="term" value="C:plasma membrane protein complex"/>
    <property type="evidence" value="ECO:0007669"/>
    <property type="project" value="TreeGrafter"/>
</dbReference>
<dbReference type="Pfam" id="PF12704">
    <property type="entry name" value="MacB_PCD"/>
    <property type="match status" value="1"/>
</dbReference>
<keyword evidence="4 7" id="KW-0812">Transmembrane</keyword>
<organism evidence="10 11">
    <name type="scientific">Helicobacter anseris</name>
    <dbReference type="NCBI Taxonomy" id="375926"/>
    <lineage>
        <taxon>Bacteria</taxon>
        <taxon>Pseudomonadati</taxon>
        <taxon>Campylobacterota</taxon>
        <taxon>Epsilonproteobacteria</taxon>
        <taxon>Campylobacterales</taxon>
        <taxon>Helicobacteraceae</taxon>
        <taxon>Helicobacter</taxon>
    </lineage>
</organism>
<dbReference type="InterPro" id="IPR003838">
    <property type="entry name" value="ABC3_permease_C"/>
</dbReference>
<comment type="similarity">
    <text evidence="2">Belongs to the ABC-4 integral membrane protein family. LolC/E subfamily.</text>
</comment>
<evidence type="ECO:0000313" key="10">
    <source>
        <dbReference type="EMBL" id="RDU71893.1"/>
    </source>
</evidence>
<keyword evidence="3" id="KW-1003">Cell membrane</keyword>
<evidence type="ECO:0000313" key="11">
    <source>
        <dbReference type="Proteomes" id="UP000256695"/>
    </source>
</evidence>
<dbReference type="EMBL" id="NXLX01000025">
    <property type="protein sequence ID" value="RDU71893.1"/>
    <property type="molecule type" value="Genomic_DNA"/>
</dbReference>